<feature type="transmembrane region" description="Helical" evidence="1">
    <location>
        <begin position="277"/>
        <end position="296"/>
    </location>
</feature>
<keyword evidence="1" id="KW-1133">Transmembrane helix</keyword>
<sequence>MLSYSNWSVLTASFMVVTYLALSGVALCSVLYLVGAKWRFQVRDLAVSLYSLFPMAFAMLVVLLIGGNQTFPWIGHVSHGENVHMPGWYTLPLLAAREVIGMLVIMFVWRTFIKRQEVAERSDEDRAKFHHVACWVPFFTVLYATMIAWDFEMTLKPSWHSAIYGMQNLVSNFGMFLAFLLIWIYVLNTRNKLVKRVDEFIYNYLAQMMLAFTLLWMYTFFAQYLTIWYGNLGDERDRIDEMQNGDFTVLWWSMIALKFVIPFVSLCLPITRHNPKLTVAIAVCMIVGTLFERFVWIAGVNGTGTIPVLWGGLVSIGVIMVGYQLVRSTMARNQLIKG</sequence>
<evidence type="ECO:0000256" key="1">
    <source>
        <dbReference type="SAM" id="Phobius"/>
    </source>
</evidence>
<dbReference type="AlphaFoldDB" id="A0A1J5SJB8"/>
<reference evidence="2" key="1">
    <citation type="submission" date="2016-10" db="EMBL/GenBank/DDBJ databases">
        <title>Sequence of Gallionella enrichment culture.</title>
        <authorList>
            <person name="Poehlein A."/>
            <person name="Muehling M."/>
            <person name="Daniel R."/>
        </authorList>
    </citation>
    <scope>NUCLEOTIDE SEQUENCE</scope>
</reference>
<keyword evidence="1" id="KW-0472">Membrane</keyword>
<name>A0A1J5SJB8_9ZZZZ</name>
<feature type="transmembrane region" description="Helical" evidence="1">
    <location>
        <begin position="87"/>
        <end position="109"/>
    </location>
</feature>
<evidence type="ECO:0000313" key="2">
    <source>
        <dbReference type="EMBL" id="OIR08495.1"/>
    </source>
</evidence>
<evidence type="ECO:0008006" key="3">
    <source>
        <dbReference type="Google" id="ProtNLM"/>
    </source>
</evidence>
<dbReference type="PANTHER" id="PTHR43044:SF1">
    <property type="entry name" value="QUINOL:CYTOCHROME C OXIDOREDUCTASE QUINONE-BINDING SUBUNIT 2"/>
    <property type="match status" value="1"/>
</dbReference>
<organism evidence="2">
    <name type="scientific">mine drainage metagenome</name>
    <dbReference type="NCBI Taxonomy" id="410659"/>
    <lineage>
        <taxon>unclassified sequences</taxon>
        <taxon>metagenomes</taxon>
        <taxon>ecological metagenomes</taxon>
    </lineage>
</organism>
<gene>
    <name evidence="2" type="ORF">GALL_92890</name>
</gene>
<feature type="transmembrane region" description="Helical" evidence="1">
    <location>
        <begin position="169"/>
        <end position="187"/>
    </location>
</feature>
<proteinExistence type="predicted"/>
<keyword evidence="1" id="KW-0812">Transmembrane</keyword>
<dbReference type="EMBL" id="MLJW01000031">
    <property type="protein sequence ID" value="OIR08495.1"/>
    <property type="molecule type" value="Genomic_DNA"/>
</dbReference>
<feature type="transmembrane region" description="Helical" evidence="1">
    <location>
        <begin position="249"/>
        <end position="270"/>
    </location>
</feature>
<feature type="transmembrane region" description="Helical" evidence="1">
    <location>
        <begin position="47"/>
        <end position="67"/>
    </location>
</feature>
<comment type="caution">
    <text evidence="2">The sequence shown here is derived from an EMBL/GenBank/DDBJ whole genome shotgun (WGS) entry which is preliminary data.</text>
</comment>
<accession>A0A1J5SJB8</accession>
<feature type="transmembrane region" description="Helical" evidence="1">
    <location>
        <begin position="129"/>
        <end position="149"/>
    </location>
</feature>
<feature type="transmembrane region" description="Helical" evidence="1">
    <location>
        <begin position="308"/>
        <end position="326"/>
    </location>
</feature>
<feature type="transmembrane region" description="Helical" evidence="1">
    <location>
        <begin position="12"/>
        <end position="35"/>
    </location>
</feature>
<feature type="transmembrane region" description="Helical" evidence="1">
    <location>
        <begin position="208"/>
        <end position="229"/>
    </location>
</feature>
<dbReference type="PANTHER" id="PTHR43044">
    <property type="match status" value="1"/>
</dbReference>
<protein>
    <recommendedName>
        <fullName evidence="3">Polysulfide reductase, NrfD</fullName>
    </recommendedName>
</protein>